<feature type="transmembrane region" description="Helical" evidence="2">
    <location>
        <begin position="595"/>
        <end position="619"/>
    </location>
</feature>
<evidence type="ECO:0000256" key="2">
    <source>
        <dbReference type="SAM" id="Phobius"/>
    </source>
</evidence>
<feature type="compositionally biased region" description="Low complexity" evidence="1">
    <location>
        <begin position="556"/>
        <end position="572"/>
    </location>
</feature>
<protein>
    <submittedName>
        <fullName evidence="5">Glycoside hydrolase</fullName>
    </submittedName>
</protein>
<dbReference type="PANTHER" id="PTHR36183">
    <property type="entry name" value="BETA-GLUCURONIDASE"/>
    <property type="match status" value="1"/>
</dbReference>
<evidence type="ECO:0000313" key="6">
    <source>
        <dbReference type="Proteomes" id="UP000014071"/>
    </source>
</evidence>
<dbReference type="eggNOG" id="ENOG502QW09">
    <property type="taxonomic scope" value="Eukaryota"/>
</dbReference>
<dbReference type="InterPro" id="IPR013780">
    <property type="entry name" value="Glyco_hydro_b"/>
</dbReference>
<dbReference type="PANTHER" id="PTHR36183:SF2">
    <property type="entry name" value="BETA-GLUCURONIDASE C-TERMINAL DOMAIN-CONTAINING PROTEIN"/>
    <property type="match status" value="1"/>
</dbReference>
<dbReference type="InterPro" id="IPR017853">
    <property type="entry name" value="GH"/>
</dbReference>
<dbReference type="EMBL" id="DF238768">
    <property type="protein sequence ID" value="GAC92783.1"/>
    <property type="molecule type" value="Genomic_DNA"/>
</dbReference>
<accession>R9NW56</accession>
<dbReference type="InterPro" id="IPR031728">
    <property type="entry name" value="GlcAase_C"/>
</dbReference>
<feature type="chain" id="PRO_5004478066" evidence="3">
    <location>
        <begin position="26"/>
        <end position="780"/>
    </location>
</feature>
<dbReference type="RefSeq" id="XP_012186370.1">
    <property type="nucleotide sequence ID" value="XM_012330980.1"/>
</dbReference>
<keyword evidence="6" id="KW-1185">Reference proteome</keyword>
<feature type="region of interest" description="Disordered" evidence="1">
    <location>
        <begin position="552"/>
        <end position="575"/>
    </location>
</feature>
<feature type="compositionally biased region" description="Polar residues" evidence="1">
    <location>
        <begin position="713"/>
        <end position="733"/>
    </location>
</feature>
<feature type="region of interest" description="Disordered" evidence="1">
    <location>
        <begin position="675"/>
        <end position="780"/>
    </location>
</feature>
<dbReference type="InterPro" id="IPR052974">
    <property type="entry name" value="GH79_Enzymes"/>
</dbReference>
<dbReference type="Pfam" id="PF16862">
    <property type="entry name" value="Glyco_hydro_79C"/>
    <property type="match status" value="1"/>
</dbReference>
<keyword evidence="2" id="KW-1133">Transmembrane helix</keyword>
<dbReference type="HOGENOM" id="CLU_022148_1_0_1"/>
<dbReference type="AlphaFoldDB" id="R9NW56"/>
<dbReference type="SUPFAM" id="SSF51445">
    <property type="entry name" value="(Trans)glycosidases"/>
    <property type="match status" value="1"/>
</dbReference>
<feature type="compositionally biased region" description="Polar residues" evidence="1">
    <location>
        <begin position="676"/>
        <end position="698"/>
    </location>
</feature>
<feature type="compositionally biased region" description="Low complexity" evidence="1">
    <location>
        <begin position="750"/>
        <end position="770"/>
    </location>
</feature>
<keyword evidence="5" id="KW-0378">Hydrolase</keyword>
<dbReference type="Gene3D" id="2.60.40.1180">
    <property type="entry name" value="Golgi alpha-mannosidase II"/>
    <property type="match status" value="1"/>
</dbReference>
<evidence type="ECO:0000313" key="5">
    <source>
        <dbReference type="EMBL" id="GAC92783.1"/>
    </source>
</evidence>
<sequence length="780" mass="83961">MRSLTPTAHVASLASALLLASSALADVNLTPASNVASAGSTVSNTINPSYAGFGIEPTDLFVFTGTTSPNQLTFNLLSNLANYTGAPPHIRVGGNSGDTMLYDSSVTGYTIQQNPSSSGQGNARPSDYFLFGNNYFKVMDYFPKGTPITYGLNLAYQGSDALTRIVEQATAAFDNIGTDGSGSDLYSLEIGNEPDLYIDLGYRNSSWTPTDFGNEWASRAEAIYNQTLKQRNVRSDFFEVAATATTASKNGQPFRIANLVGNSQGVAADNGIYVAGWNQHDYFYYINVSPFTLTLSYLLDLSNTVNQFTEWAGQVGQSIVTGKPYYLREMGSVGPNGLPGISETFGNALWTFNFFFYAASIKVDSVQMHMTQYSQAAPWQTNYMNGMSPHVRPTYYAWAAWAQIIGPTCNSQIAPISINNQPSNYNNRLGAYGVYRGSTLTSVVMINTQLFYSGSGSPSYQNFVLSLPSLAGQTVYLSTLTAAGVDSTNNVQWNGISYEQSGTGQPRTVNATQWTMTVGADGTLSVPVRDSQVVVASTVQLGHEAVNTQNCQNLATSSTGSSSGGSDSSGTGAKAAPTFKSTTGFKSSMPLSMTAIIAIAAGGGAFLLIVLGLLIWCCVRSCKKSNARKARNAAILKAPPRHDDRPLLGGRDAADESFTSYPVYQHSPAMRGWDSPMTSISHAQQVQPTPSQQYSSVQPAFATEYDYAPSRNPYRNSQLNPSTPPQMQQSWGQQHPVYLQSPYQSYPKAQSQYGQSQTGRSQQGHSQQSHSHNHSQGHAL</sequence>
<dbReference type="Proteomes" id="UP000014071">
    <property type="component" value="Unassembled WGS sequence"/>
</dbReference>
<organism evidence="5 6">
    <name type="scientific">Pseudozyma hubeiensis (strain SY62)</name>
    <name type="common">Yeast</name>
    <dbReference type="NCBI Taxonomy" id="1305764"/>
    <lineage>
        <taxon>Eukaryota</taxon>
        <taxon>Fungi</taxon>
        <taxon>Dikarya</taxon>
        <taxon>Basidiomycota</taxon>
        <taxon>Ustilaginomycotina</taxon>
        <taxon>Ustilaginomycetes</taxon>
        <taxon>Ustilaginales</taxon>
        <taxon>Ustilaginaceae</taxon>
        <taxon>Pseudozyma</taxon>
    </lineage>
</organism>
<gene>
    <name evidence="5" type="ORF">PHSY_000339</name>
</gene>
<evidence type="ECO:0000256" key="3">
    <source>
        <dbReference type="SAM" id="SignalP"/>
    </source>
</evidence>
<reference evidence="6" key="1">
    <citation type="journal article" date="2013" name="Genome Announc.">
        <title>Draft genome sequence of the basidiomycetous yeast-like fungus Pseudozyma hubeiensis SY62, which produces an abundant amount of the biosurfactant mannosylerythritol lipids.</title>
        <authorList>
            <person name="Konishi M."/>
            <person name="Hatada Y."/>
            <person name="Horiuchi J."/>
        </authorList>
    </citation>
    <scope>NUCLEOTIDE SEQUENCE [LARGE SCALE GENOMIC DNA]</scope>
    <source>
        <strain evidence="6">SY62</strain>
    </source>
</reference>
<name>R9NW56_PSEHS</name>
<proteinExistence type="predicted"/>
<dbReference type="Gene3D" id="3.20.20.80">
    <property type="entry name" value="Glycosidases"/>
    <property type="match status" value="1"/>
</dbReference>
<evidence type="ECO:0000256" key="1">
    <source>
        <dbReference type="SAM" id="MobiDB-lite"/>
    </source>
</evidence>
<feature type="signal peptide" evidence="3">
    <location>
        <begin position="1"/>
        <end position="25"/>
    </location>
</feature>
<dbReference type="GeneID" id="24105649"/>
<dbReference type="GO" id="GO:0016787">
    <property type="term" value="F:hydrolase activity"/>
    <property type="evidence" value="ECO:0007669"/>
    <property type="project" value="UniProtKB-KW"/>
</dbReference>
<evidence type="ECO:0000259" key="4">
    <source>
        <dbReference type="Pfam" id="PF16862"/>
    </source>
</evidence>
<feature type="domain" description="Beta-glucuronidase C-terminal" evidence="4">
    <location>
        <begin position="431"/>
        <end position="535"/>
    </location>
</feature>
<keyword evidence="2" id="KW-0472">Membrane</keyword>
<keyword evidence="3" id="KW-0732">Signal</keyword>
<feature type="compositionally biased region" description="Basic residues" evidence="1">
    <location>
        <begin position="771"/>
        <end position="780"/>
    </location>
</feature>
<dbReference type="OrthoDB" id="2796951at2759"/>
<keyword evidence="2" id="KW-0812">Transmembrane</keyword>